<sequence length="263" mass="28305">MKRLFRVLLPVVAVIAAATTALAAPVPPTTPYPEVPPNADACRVEKLEIQKQQLLHDQAKREYERIKALVPSNAASVEELRTAERALHLAAIALNNAKYAEAACRNKLGNDPKKECVGLSLELNRLLDELALRKELERLAKESYDAALALLGSGAVSREEVERRKTAWEVAKVERQQVEARIEAVKKQLADNPACKDYPSTRPTPTSTTPTSTPPSTTSPGTTAPTTTTTQPTTTQPTTTRPSTAPPSTTDAPSTTALPTSAP</sequence>
<feature type="signal peptide" evidence="2">
    <location>
        <begin position="1"/>
        <end position="23"/>
    </location>
</feature>
<dbReference type="KEGG" id="ssyi:EKG83_32665"/>
<name>A0A5Q0H6H6_SACSY</name>
<organism evidence="3 4">
    <name type="scientific">Saccharothrix syringae</name>
    <name type="common">Nocardiopsis syringae</name>
    <dbReference type="NCBI Taxonomy" id="103733"/>
    <lineage>
        <taxon>Bacteria</taxon>
        <taxon>Bacillati</taxon>
        <taxon>Actinomycetota</taxon>
        <taxon>Actinomycetes</taxon>
        <taxon>Pseudonocardiales</taxon>
        <taxon>Pseudonocardiaceae</taxon>
        <taxon>Saccharothrix</taxon>
    </lineage>
</organism>
<dbReference type="Proteomes" id="UP000325787">
    <property type="component" value="Chromosome"/>
</dbReference>
<keyword evidence="4" id="KW-1185">Reference proteome</keyword>
<dbReference type="AlphaFoldDB" id="A0A5Q0H6H6"/>
<evidence type="ECO:0000313" key="3">
    <source>
        <dbReference type="EMBL" id="QFZ21515.1"/>
    </source>
</evidence>
<gene>
    <name evidence="3" type="ORF">EKG83_32665</name>
</gene>
<dbReference type="EMBL" id="CP034550">
    <property type="protein sequence ID" value="QFZ21515.1"/>
    <property type="molecule type" value="Genomic_DNA"/>
</dbReference>
<protein>
    <submittedName>
        <fullName evidence="3">Uncharacterized protein</fullName>
    </submittedName>
</protein>
<feature type="chain" id="PRO_5024936355" evidence="2">
    <location>
        <begin position="24"/>
        <end position="263"/>
    </location>
</feature>
<proteinExistence type="predicted"/>
<reference evidence="4" key="1">
    <citation type="journal article" date="2021" name="Curr. Microbiol.">
        <title>Complete genome of nocamycin-producing strain Saccharothrix syringae NRRL B-16468 reveals the biosynthetic potential for secondary metabolites.</title>
        <authorList>
            <person name="Mo X."/>
            <person name="Yang S."/>
        </authorList>
    </citation>
    <scope>NUCLEOTIDE SEQUENCE [LARGE SCALE GENOMIC DNA]</scope>
    <source>
        <strain evidence="4">ATCC 51364 / DSM 43886 / JCM 6844 / KCTC 9398 / NBRC 14523 / NRRL B-16468 / INA 2240</strain>
    </source>
</reference>
<feature type="region of interest" description="Disordered" evidence="1">
    <location>
        <begin position="191"/>
        <end position="263"/>
    </location>
</feature>
<evidence type="ECO:0000256" key="2">
    <source>
        <dbReference type="SAM" id="SignalP"/>
    </source>
</evidence>
<keyword evidence="2" id="KW-0732">Signal</keyword>
<accession>A0A5Q0H6H6</accession>
<evidence type="ECO:0000256" key="1">
    <source>
        <dbReference type="SAM" id="MobiDB-lite"/>
    </source>
</evidence>
<dbReference type="RefSeq" id="WP_033435060.1">
    <property type="nucleotide sequence ID" value="NZ_CP034550.1"/>
</dbReference>
<dbReference type="SUPFAM" id="SSF56954">
    <property type="entry name" value="Outer membrane efflux proteins (OEP)"/>
    <property type="match status" value="1"/>
</dbReference>
<feature type="compositionally biased region" description="Low complexity" evidence="1">
    <location>
        <begin position="200"/>
        <end position="263"/>
    </location>
</feature>
<evidence type="ECO:0000313" key="4">
    <source>
        <dbReference type="Proteomes" id="UP000325787"/>
    </source>
</evidence>